<protein>
    <submittedName>
        <fullName evidence="10">Peptidase M24</fullName>
    </submittedName>
</protein>
<dbReference type="RefSeq" id="WP_188505544.1">
    <property type="nucleotide sequence ID" value="NZ_BMER01000001.1"/>
</dbReference>
<comment type="subcellular location">
    <subcellularLocation>
        <location evidence="2">Cell envelope</location>
    </subcellularLocation>
</comment>
<organism evidence="10 11">
    <name type="scientific">Parapedobacter pyrenivorans</name>
    <dbReference type="NCBI Taxonomy" id="1305674"/>
    <lineage>
        <taxon>Bacteria</taxon>
        <taxon>Pseudomonadati</taxon>
        <taxon>Bacteroidota</taxon>
        <taxon>Sphingobacteriia</taxon>
        <taxon>Sphingobacteriales</taxon>
        <taxon>Sphingobacteriaceae</taxon>
        <taxon>Parapedobacter</taxon>
    </lineage>
</organism>
<dbReference type="PANTHER" id="PTHR21666:SF288">
    <property type="entry name" value="CELL DIVISION PROTEIN YTFB"/>
    <property type="match status" value="1"/>
</dbReference>
<dbReference type="Pfam" id="PF01551">
    <property type="entry name" value="Peptidase_M23"/>
    <property type="match status" value="1"/>
</dbReference>
<keyword evidence="3" id="KW-0645">Protease</keyword>
<dbReference type="GO" id="GO:0006508">
    <property type="term" value="P:proteolysis"/>
    <property type="evidence" value="ECO:0007669"/>
    <property type="project" value="UniProtKB-KW"/>
</dbReference>
<dbReference type="GO" id="GO:0030313">
    <property type="term" value="C:cell envelope"/>
    <property type="evidence" value="ECO:0007669"/>
    <property type="project" value="UniProtKB-SubCell"/>
</dbReference>
<keyword evidence="4" id="KW-0479">Metal-binding</keyword>
<dbReference type="SUPFAM" id="SSF51261">
    <property type="entry name" value="Duplicated hybrid motif"/>
    <property type="match status" value="1"/>
</dbReference>
<dbReference type="AlphaFoldDB" id="A0A917M916"/>
<dbReference type="GO" id="GO:0046872">
    <property type="term" value="F:metal ion binding"/>
    <property type="evidence" value="ECO:0007669"/>
    <property type="project" value="UniProtKB-KW"/>
</dbReference>
<sequence length="453" mass="50416">MTLKKNVLALVVLGVLALGSSFIFLSSFDATPERISPDASAAGTVDASETLYGLAIAGYDIETKTVARNEFLSGILQRYQIDLQRIAVLADKSKPIFDVRKIAAGHDYTVFKDRSGRAAYFVYQPNAIDYVVYDLRDSITVYKEQKPVDTRIETVAGTIQSSLYETLEANGASPDLAVQLAEIYGWAVNFYRINKGDWFKLVYERKYVDGLPVGPGRIESAVFGHNGKEYEAYYFEPDDGQPGAYYDENGKSLRRTFLKAPLKYSRISSRYTMRRFHPVQRRWKAHLGTDFAAPHGTPIVATAAGVVTESSYGSGNGNYVKVQHDNVYTTQYLHMSKRAVKKGQRVSQGQVIGYVGSTGLATGPHVCYRFWKHGKQVDALAQVFPPSEPISEKYRIAFTKTLNIHQQVLASVGADKQSNLELFGALAFNIDSLFEVVENDDSRYLDGFSAQML</sequence>
<reference evidence="10" key="1">
    <citation type="journal article" date="2014" name="Int. J. Syst. Evol. Microbiol.">
        <title>Complete genome sequence of Corynebacterium casei LMG S-19264T (=DSM 44701T), isolated from a smear-ripened cheese.</title>
        <authorList>
            <consortium name="US DOE Joint Genome Institute (JGI-PGF)"/>
            <person name="Walter F."/>
            <person name="Albersmeier A."/>
            <person name="Kalinowski J."/>
            <person name="Ruckert C."/>
        </authorList>
    </citation>
    <scope>NUCLEOTIDE SEQUENCE</scope>
    <source>
        <strain evidence="10">CGMCC 1.12195</strain>
    </source>
</reference>
<dbReference type="Pfam" id="PF19425">
    <property type="entry name" value="Csd3_N2"/>
    <property type="match status" value="1"/>
</dbReference>
<keyword evidence="11" id="KW-1185">Reference proteome</keyword>
<evidence type="ECO:0000259" key="9">
    <source>
        <dbReference type="Pfam" id="PF19425"/>
    </source>
</evidence>
<evidence type="ECO:0000313" key="11">
    <source>
        <dbReference type="Proteomes" id="UP000660862"/>
    </source>
</evidence>
<proteinExistence type="predicted"/>
<feature type="domain" description="M23ase beta-sheet core" evidence="8">
    <location>
        <begin position="285"/>
        <end position="378"/>
    </location>
</feature>
<comment type="cofactor">
    <cofactor evidence="1">
        <name>Zn(2+)</name>
        <dbReference type="ChEBI" id="CHEBI:29105"/>
    </cofactor>
</comment>
<evidence type="ECO:0000256" key="2">
    <source>
        <dbReference type="ARBA" id="ARBA00004196"/>
    </source>
</evidence>
<dbReference type="InterPro" id="IPR045834">
    <property type="entry name" value="Csd3_N2"/>
</dbReference>
<evidence type="ECO:0000256" key="7">
    <source>
        <dbReference type="ARBA" id="ARBA00023049"/>
    </source>
</evidence>
<evidence type="ECO:0000256" key="5">
    <source>
        <dbReference type="ARBA" id="ARBA00022801"/>
    </source>
</evidence>
<keyword evidence="7" id="KW-0482">Metalloprotease</keyword>
<dbReference type="InterPro" id="IPR011055">
    <property type="entry name" value="Dup_hybrid_motif"/>
</dbReference>
<dbReference type="EMBL" id="BMER01000001">
    <property type="protein sequence ID" value="GGG85106.1"/>
    <property type="molecule type" value="Genomic_DNA"/>
</dbReference>
<dbReference type="PANTHER" id="PTHR21666">
    <property type="entry name" value="PEPTIDASE-RELATED"/>
    <property type="match status" value="1"/>
</dbReference>
<dbReference type="InterPro" id="IPR050570">
    <property type="entry name" value="Cell_wall_metabolism_enzyme"/>
</dbReference>
<evidence type="ECO:0000256" key="1">
    <source>
        <dbReference type="ARBA" id="ARBA00001947"/>
    </source>
</evidence>
<feature type="domain" description="Csd3-like second N-terminal" evidence="9">
    <location>
        <begin position="153"/>
        <end position="271"/>
    </location>
</feature>
<dbReference type="GO" id="GO:0004222">
    <property type="term" value="F:metalloendopeptidase activity"/>
    <property type="evidence" value="ECO:0007669"/>
    <property type="project" value="TreeGrafter"/>
</dbReference>
<keyword evidence="5" id="KW-0378">Hydrolase</keyword>
<reference evidence="10" key="2">
    <citation type="submission" date="2020-09" db="EMBL/GenBank/DDBJ databases">
        <authorList>
            <person name="Sun Q."/>
            <person name="Zhou Y."/>
        </authorList>
    </citation>
    <scope>NUCLEOTIDE SEQUENCE</scope>
    <source>
        <strain evidence="10">CGMCC 1.12195</strain>
    </source>
</reference>
<dbReference type="Gene3D" id="2.70.70.10">
    <property type="entry name" value="Glucose Permease (Domain IIA)"/>
    <property type="match status" value="1"/>
</dbReference>
<dbReference type="CDD" id="cd12797">
    <property type="entry name" value="M23_peptidase"/>
    <property type="match status" value="1"/>
</dbReference>
<dbReference type="InterPro" id="IPR016047">
    <property type="entry name" value="M23ase_b-sheet_dom"/>
</dbReference>
<dbReference type="Proteomes" id="UP000660862">
    <property type="component" value="Unassembled WGS sequence"/>
</dbReference>
<evidence type="ECO:0000256" key="4">
    <source>
        <dbReference type="ARBA" id="ARBA00022723"/>
    </source>
</evidence>
<gene>
    <name evidence="10" type="ORF">GCM10007415_18020</name>
</gene>
<evidence type="ECO:0000313" key="10">
    <source>
        <dbReference type="EMBL" id="GGG85106.1"/>
    </source>
</evidence>
<dbReference type="Gene3D" id="3.10.450.350">
    <property type="match status" value="1"/>
</dbReference>
<evidence type="ECO:0000256" key="3">
    <source>
        <dbReference type="ARBA" id="ARBA00022670"/>
    </source>
</evidence>
<accession>A0A917M916</accession>
<comment type="caution">
    <text evidence="10">The sequence shown here is derived from an EMBL/GenBank/DDBJ whole genome shotgun (WGS) entry which is preliminary data.</text>
</comment>
<keyword evidence="6" id="KW-0862">Zinc</keyword>
<evidence type="ECO:0000259" key="8">
    <source>
        <dbReference type="Pfam" id="PF01551"/>
    </source>
</evidence>
<evidence type="ECO:0000256" key="6">
    <source>
        <dbReference type="ARBA" id="ARBA00022833"/>
    </source>
</evidence>
<name>A0A917M916_9SPHI</name>